<dbReference type="Gene3D" id="2.60.120.590">
    <property type="entry name" value="Alpha-ketoglutarate-dependent dioxygenase AlkB-like"/>
    <property type="match status" value="1"/>
</dbReference>
<dbReference type="NCBIfam" id="NF011930">
    <property type="entry name" value="PRK15401.1"/>
    <property type="match status" value="1"/>
</dbReference>
<dbReference type="PANTHER" id="PTHR16557">
    <property type="entry name" value="ALKYLATED DNA REPAIR PROTEIN ALKB-RELATED"/>
    <property type="match status" value="1"/>
</dbReference>
<dbReference type="GO" id="GO:0035515">
    <property type="term" value="F:oxidative RNA demethylase activity"/>
    <property type="evidence" value="ECO:0007669"/>
    <property type="project" value="TreeGrafter"/>
</dbReference>
<dbReference type="GO" id="GO:0005737">
    <property type="term" value="C:cytoplasm"/>
    <property type="evidence" value="ECO:0007669"/>
    <property type="project" value="TreeGrafter"/>
</dbReference>
<protein>
    <submittedName>
        <fullName evidence="8">DNA oxidative demethylase AlkB</fullName>
    </submittedName>
</protein>
<dbReference type="AlphaFoldDB" id="A0A369XJR0"/>
<feature type="domain" description="Fe2OG dioxygenase" evidence="7">
    <location>
        <begin position="117"/>
        <end position="217"/>
    </location>
</feature>
<gene>
    <name evidence="8" type="ORF">DVS81_15360</name>
</gene>
<organism evidence="8 9">
    <name type="scientific">Candidatus Accumulibacter meliphilus</name>
    <dbReference type="NCBI Taxonomy" id="2211374"/>
    <lineage>
        <taxon>Bacteria</taxon>
        <taxon>Pseudomonadati</taxon>
        <taxon>Pseudomonadota</taxon>
        <taxon>Betaproteobacteria</taxon>
        <taxon>Candidatus Accumulibacter</taxon>
    </lineage>
</organism>
<dbReference type="GO" id="GO:0032259">
    <property type="term" value="P:methylation"/>
    <property type="evidence" value="ECO:0007669"/>
    <property type="project" value="UniProtKB-KW"/>
</dbReference>
<sequence length="222" mass="24198">MIDDLFSRLDSEDQRREILADGAMLLHGCAHAQAPALLAAVDEIAAVAPFRRMQTPGALRMSVAMSNCGALGWVSDRQGYRYSPLDPDNGRQWPAMPEVFCQLAQMAAAAAGFPDFLPDACLINRYEPGSKLSLHQDKDEPDREAPIVSVSLGLPAVFLFGGLKRKEPTTRVLLAHGDVVVWGGPARLRYHGVQTLKHGLFPETGNSRINLTFRKAGPPGRQ</sequence>
<feature type="binding site" evidence="6">
    <location>
        <position position="137"/>
    </location>
    <ligand>
        <name>Fe cation</name>
        <dbReference type="ChEBI" id="CHEBI:24875"/>
        <note>catalytic</note>
    </ligand>
</feature>
<feature type="binding site" evidence="5">
    <location>
        <begin position="80"/>
        <end position="82"/>
    </location>
    <ligand>
        <name>substrate</name>
    </ligand>
</feature>
<feature type="binding site" evidence="5">
    <location>
        <position position="73"/>
    </location>
    <ligand>
        <name>substrate</name>
    </ligand>
</feature>
<dbReference type="InterPro" id="IPR005123">
    <property type="entry name" value="Oxoglu/Fe-dep_dioxygenase_dom"/>
</dbReference>
<evidence type="ECO:0000259" key="7">
    <source>
        <dbReference type="PROSITE" id="PS51471"/>
    </source>
</evidence>
<feature type="binding site" evidence="6">
    <location>
        <position position="191"/>
    </location>
    <ligand>
        <name>Fe cation</name>
        <dbReference type="ChEBI" id="CHEBI:24875"/>
        <note>catalytic</note>
    </ligand>
</feature>
<reference evidence="8 9" key="1">
    <citation type="submission" date="2018-05" db="EMBL/GenBank/DDBJ databases">
        <title>Integrated omic analyses show evidence that a Ca. Accumulibacter phosphatis strain performs denitrification under micro-aerobic conditions.</title>
        <authorList>
            <person name="Camejo P.Y."/>
            <person name="Katherine M.D."/>
            <person name="Daniel N.R."/>
        </authorList>
    </citation>
    <scope>NUCLEOTIDE SEQUENCE [LARGE SCALE GENOMIC DNA]</scope>
    <source>
        <strain evidence="8">UW-LDO-IC</strain>
    </source>
</reference>
<name>A0A369XJR0_9PROT</name>
<keyword evidence="8" id="KW-0489">Methyltransferase</keyword>
<dbReference type="GO" id="GO:0008168">
    <property type="term" value="F:methyltransferase activity"/>
    <property type="evidence" value="ECO:0007669"/>
    <property type="project" value="UniProtKB-KW"/>
</dbReference>
<keyword evidence="1 6" id="KW-0479">Metal-binding</keyword>
<keyword evidence="2" id="KW-0223">Dioxygenase</keyword>
<dbReference type="SUPFAM" id="SSF51197">
    <property type="entry name" value="Clavaminate synthase-like"/>
    <property type="match status" value="1"/>
</dbReference>
<evidence type="ECO:0000313" key="8">
    <source>
        <dbReference type="EMBL" id="RDE49665.1"/>
    </source>
</evidence>
<evidence type="ECO:0000313" key="9">
    <source>
        <dbReference type="Proteomes" id="UP000253831"/>
    </source>
</evidence>
<evidence type="ECO:0000256" key="6">
    <source>
        <dbReference type="PIRSR" id="PIRSR604574-2"/>
    </source>
</evidence>
<dbReference type="InterPro" id="IPR037151">
    <property type="entry name" value="AlkB-like_sf"/>
</dbReference>
<evidence type="ECO:0000256" key="3">
    <source>
        <dbReference type="ARBA" id="ARBA00023002"/>
    </source>
</evidence>
<feature type="binding site" evidence="5">
    <location>
        <position position="165"/>
    </location>
    <ligand>
        <name>substrate</name>
    </ligand>
</feature>
<evidence type="ECO:0000256" key="2">
    <source>
        <dbReference type="ARBA" id="ARBA00022964"/>
    </source>
</evidence>
<dbReference type="Pfam" id="PF13532">
    <property type="entry name" value="2OG-FeII_Oxy_2"/>
    <property type="match status" value="1"/>
</dbReference>
<comment type="cofactor">
    <cofactor evidence="6">
        <name>Fe(2+)</name>
        <dbReference type="ChEBI" id="CHEBI:29033"/>
    </cofactor>
    <text evidence="6">Binds 1 Fe(2+) ion per subunit.</text>
</comment>
<accession>A0A369XJR0</accession>
<feature type="binding site" evidence="6">
    <location>
        <position position="135"/>
    </location>
    <ligand>
        <name>Fe cation</name>
        <dbReference type="ChEBI" id="CHEBI:24875"/>
        <note>catalytic</note>
    </ligand>
</feature>
<dbReference type="GO" id="GO:0035516">
    <property type="term" value="F:broad specificity oxidative DNA demethylase activity"/>
    <property type="evidence" value="ECO:0007669"/>
    <property type="project" value="TreeGrafter"/>
</dbReference>
<dbReference type="InterPro" id="IPR027450">
    <property type="entry name" value="AlkB-like"/>
</dbReference>
<comment type="caution">
    <text evidence="8">The sequence shown here is derived from an EMBL/GenBank/DDBJ whole genome shotgun (WGS) entry which is preliminary data.</text>
</comment>
<keyword evidence="4 6" id="KW-0408">Iron</keyword>
<keyword evidence="8" id="KW-0808">Transferase</keyword>
<dbReference type="InterPro" id="IPR004574">
    <property type="entry name" value="Alkb"/>
</dbReference>
<evidence type="ECO:0000256" key="5">
    <source>
        <dbReference type="PIRSR" id="PIRSR604574-1"/>
    </source>
</evidence>
<feature type="binding site" evidence="5">
    <location>
        <begin position="124"/>
        <end position="126"/>
    </location>
    <ligand>
        <name>2-oxoglutarate</name>
        <dbReference type="ChEBI" id="CHEBI:16810"/>
    </ligand>
</feature>
<dbReference type="PANTHER" id="PTHR16557:SF2">
    <property type="entry name" value="NUCLEIC ACID DIOXYGENASE ALKBH1"/>
    <property type="match status" value="1"/>
</dbReference>
<feature type="binding site" evidence="5">
    <location>
        <position position="139"/>
    </location>
    <ligand>
        <name>substrate</name>
    </ligand>
</feature>
<dbReference type="GO" id="GO:0008198">
    <property type="term" value="F:ferrous iron binding"/>
    <property type="evidence" value="ECO:0007669"/>
    <property type="project" value="TreeGrafter"/>
</dbReference>
<dbReference type="PROSITE" id="PS51471">
    <property type="entry name" value="FE2OG_OXY"/>
    <property type="match status" value="1"/>
</dbReference>
<dbReference type="GO" id="GO:0035513">
    <property type="term" value="P:oxidative RNA demethylation"/>
    <property type="evidence" value="ECO:0007669"/>
    <property type="project" value="TreeGrafter"/>
</dbReference>
<evidence type="ECO:0000256" key="4">
    <source>
        <dbReference type="ARBA" id="ARBA00023004"/>
    </source>
</evidence>
<feature type="binding site" evidence="5">
    <location>
        <begin position="208"/>
        <end position="214"/>
    </location>
    <ligand>
        <name>2-oxoglutarate</name>
        <dbReference type="ChEBI" id="CHEBI:16810"/>
    </ligand>
</feature>
<proteinExistence type="predicted"/>
<keyword evidence="3" id="KW-0560">Oxidoreductase</keyword>
<dbReference type="Proteomes" id="UP000253831">
    <property type="component" value="Unassembled WGS sequence"/>
</dbReference>
<evidence type="ECO:0000256" key="1">
    <source>
        <dbReference type="ARBA" id="ARBA00022723"/>
    </source>
</evidence>
<dbReference type="EMBL" id="QPGA01000035">
    <property type="protein sequence ID" value="RDE49665.1"/>
    <property type="molecule type" value="Genomic_DNA"/>
</dbReference>